<proteinExistence type="predicted"/>
<dbReference type="Proteomes" id="UP000184221">
    <property type="component" value="Unassembled WGS sequence"/>
</dbReference>
<dbReference type="SUPFAM" id="SSF111126">
    <property type="entry name" value="Ligand-binding domain in the NO signalling and Golgi transport"/>
    <property type="match status" value="1"/>
</dbReference>
<dbReference type="AlphaFoldDB" id="A0A1M5X1G0"/>
<evidence type="ECO:0000313" key="3">
    <source>
        <dbReference type="Proteomes" id="UP000184221"/>
    </source>
</evidence>
<evidence type="ECO:0000313" key="2">
    <source>
        <dbReference type="EMBL" id="SHH93631.1"/>
    </source>
</evidence>
<dbReference type="GO" id="GO:0008074">
    <property type="term" value="C:guanylate cyclase complex, soluble"/>
    <property type="evidence" value="ECO:0007669"/>
    <property type="project" value="TreeGrafter"/>
</dbReference>
<evidence type="ECO:0000259" key="1">
    <source>
        <dbReference type="Pfam" id="PF07700"/>
    </source>
</evidence>
<dbReference type="Pfam" id="PF07700">
    <property type="entry name" value="HNOB"/>
    <property type="match status" value="1"/>
</dbReference>
<feature type="domain" description="Heme NO-binding" evidence="1">
    <location>
        <begin position="2"/>
        <end position="157"/>
    </location>
</feature>
<dbReference type="EMBL" id="FQXC01000005">
    <property type="protein sequence ID" value="SHH93631.1"/>
    <property type="molecule type" value="Genomic_DNA"/>
</dbReference>
<protein>
    <submittedName>
        <fullName evidence="2">Haem-NO-binding</fullName>
    </submittedName>
</protein>
<keyword evidence="3" id="KW-1185">Reference proteome</keyword>
<dbReference type="GO" id="GO:0020037">
    <property type="term" value="F:heme binding"/>
    <property type="evidence" value="ECO:0007669"/>
    <property type="project" value="InterPro"/>
</dbReference>
<organism evidence="2 3">
    <name type="scientific">Marivita hallyeonensis</name>
    <dbReference type="NCBI Taxonomy" id="996342"/>
    <lineage>
        <taxon>Bacteria</taxon>
        <taxon>Pseudomonadati</taxon>
        <taxon>Pseudomonadota</taxon>
        <taxon>Alphaproteobacteria</taxon>
        <taxon>Rhodobacterales</taxon>
        <taxon>Roseobacteraceae</taxon>
        <taxon>Marivita</taxon>
    </lineage>
</organism>
<dbReference type="OrthoDB" id="981203at2"/>
<sequence length="199" mass="21644">MHGLIFRTVETFISDSFGHDTWSKALVMGDVPVTSFEAMLTYDAALLDRVLSGCATILNRPREHVLEDIGTYLVTHQTHAAIRRLMRFGGQDFVELLHSLDELPGRTRLAVPGLLLPGIAVTEHRPHHFSIRCDGGPLGFGHVLVGLLRAMADDYGTLAMVDHIGAKDGSEILQVTVIDAEFADDRGFSLAPQNAATAS</sequence>
<dbReference type="RefSeq" id="WP_072779523.1">
    <property type="nucleotide sequence ID" value="NZ_FQXC01000005.1"/>
</dbReference>
<name>A0A1M5X1G0_9RHOB</name>
<dbReference type="Gene3D" id="3.90.1520.10">
    <property type="entry name" value="H-NOX domain"/>
    <property type="match status" value="1"/>
</dbReference>
<dbReference type="InterPro" id="IPR024096">
    <property type="entry name" value="NO_sig/Golgi_transp_ligand-bd"/>
</dbReference>
<dbReference type="InterPro" id="IPR038158">
    <property type="entry name" value="H-NOX_domain_sf"/>
</dbReference>
<dbReference type="PANTHER" id="PTHR45655:SF13">
    <property type="entry name" value="SOLUBLE GUANYLATE CYCLASE GCY-32-RELATED"/>
    <property type="match status" value="1"/>
</dbReference>
<gene>
    <name evidence="2" type="ORF">SAMN05443551_3658</name>
</gene>
<dbReference type="PANTHER" id="PTHR45655">
    <property type="entry name" value="GUANYLATE CYCLASE SOLUBLE SUBUNIT BETA-2"/>
    <property type="match status" value="1"/>
</dbReference>
<dbReference type="GO" id="GO:0004383">
    <property type="term" value="F:guanylate cyclase activity"/>
    <property type="evidence" value="ECO:0007669"/>
    <property type="project" value="TreeGrafter"/>
</dbReference>
<dbReference type="InterPro" id="IPR011644">
    <property type="entry name" value="Heme_NO-bd"/>
</dbReference>
<dbReference type="GO" id="GO:0019934">
    <property type="term" value="P:cGMP-mediated signaling"/>
    <property type="evidence" value="ECO:0007669"/>
    <property type="project" value="TreeGrafter"/>
</dbReference>
<reference evidence="2 3" key="1">
    <citation type="submission" date="2016-11" db="EMBL/GenBank/DDBJ databases">
        <authorList>
            <person name="Jaros S."/>
            <person name="Januszkiewicz K."/>
            <person name="Wedrychowicz H."/>
        </authorList>
    </citation>
    <scope>NUCLEOTIDE SEQUENCE [LARGE SCALE GENOMIC DNA]</scope>
    <source>
        <strain evidence="2 3">DSM 29431</strain>
    </source>
</reference>
<dbReference type="STRING" id="996342.SAMN05443551_3658"/>
<accession>A0A1M5X1G0</accession>
<dbReference type="GO" id="GO:0070482">
    <property type="term" value="P:response to oxygen levels"/>
    <property type="evidence" value="ECO:0007669"/>
    <property type="project" value="TreeGrafter"/>
</dbReference>